<dbReference type="EMBL" id="FP929125">
    <property type="protein sequence ID" value="CBX94631.1"/>
    <property type="molecule type" value="Genomic_DNA"/>
</dbReference>
<feature type="compositionally biased region" description="Basic and acidic residues" evidence="1">
    <location>
        <begin position="19"/>
        <end position="38"/>
    </location>
</feature>
<gene>
    <name evidence="2" type="ORF">LEMA_uP116340.1</name>
</gene>
<proteinExistence type="predicted"/>
<accession>E4ZTS1</accession>
<feature type="region of interest" description="Disordered" evidence="1">
    <location>
        <begin position="1"/>
        <end position="38"/>
    </location>
</feature>
<dbReference type="InParanoid" id="E4ZTS1"/>
<evidence type="ECO:0000313" key="3">
    <source>
        <dbReference type="Proteomes" id="UP000002668"/>
    </source>
</evidence>
<keyword evidence="3" id="KW-1185">Reference proteome</keyword>
<evidence type="ECO:0000313" key="2">
    <source>
        <dbReference type="EMBL" id="CBX94631.1"/>
    </source>
</evidence>
<evidence type="ECO:0000256" key="1">
    <source>
        <dbReference type="SAM" id="MobiDB-lite"/>
    </source>
</evidence>
<sequence>MCWSFRLGFPSNKSPKRSSSSEKNGRKTRAEEAQFERE</sequence>
<dbReference type="AlphaFoldDB" id="E4ZTS1"/>
<reference evidence="3" key="1">
    <citation type="journal article" date="2011" name="Nat. Commun.">
        <title>Effector diversification within compartments of the Leptosphaeria maculans genome affected by Repeat-Induced Point mutations.</title>
        <authorList>
            <person name="Rouxel T."/>
            <person name="Grandaubert J."/>
            <person name="Hane J.K."/>
            <person name="Hoede C."/>
            <person name="van de Wouw A.P."/>
            <person name="Couloux A."/>
            <person name="Dominguez V."/>
            <person name="Anthouard V."/>
            <person name="Bally P."/>
            <person name="Bourras S."/>
            <person name="Cozijnsen A.J."/>
            <person name="Ciuffetti L.M."/>
            <person name="Degrave A."/>
            <person name="Dilmaghani A."/>
            <person name="Duret L."/>
            <person name="Fudal I."/>
            <person name="Goodwin S.B."/>
            <person name="Gout L."/>
            <person name="Glaser N."/>
            <person name="Linglin J."/>
            <person name="Kema G.H.J."/>
            <person name="Lapalu N."/>
            <person name="Lawrence C.B."/>
            <person name="May K."/>
            <person name="Meyer M."/>
            <person name="Ollivier B."/>
            <person name="Poulain J."/>
            <person name="Schoch C.L."/>
            <person name="Simon A."/>
            <person name="Spatafora J.W."/>
            <person name="Stachowiak A."/>
            <person name="Turgeon B.G."/>
            <person name="Tyler B.M."/>
            <person name="Vincent D."/>
            <person name="Weissenbach J."/>
            <person name="Amselem J."/>
            <person name="Quesneville H."/>
            <person name="Oliver R.P."/>
            <person name="Wincker P."/>
            <person name="Balesdent M.-H."/>
            <person name="Howlett B.J."/>
        </authorList>
    </citation>
    <scope>NUCLEOTIDE SEQUENCE [LARGE SCALE GENOMIC DNA]</scope>
    <source>
        <strain evidence="3">JN3 / isolate v23.1.3 / race Av1-4-5-6-7-8</strain>
    </source>
</reference>
<protein>
    <submittedName>
        <fullName evidence="2">Predicted protein</fullName>
    </submittedName>
</protein>
<dbReference type="VEuPathDB" id="FungiDB:LEMA_uP116340.1"/>
<name>E4ZTS1_LEPMJ</name>
<organism evidence="3">
    <name type="scientific">Leptosphaeria maculans (strain JN3 / isolate v23.1.3 / race Av1-4-5-6-7-8)</name>
    <name type="common">Blackleg fungus</name>
    <name type="synonym">Phoma lingam</name>
    <dbReference type="NCBI Taxonomy" id="985895"/>
    <lineage>
        <taxon>Eukaryota</taxon>
        <taxon>Fungi</taxon>
        <taxon>Dikarya</taxon>
        <taxon>Ascomycota</taxon>
        <taxon>Pezizomycotina</taxon>
        <taxon>Dothideomycetes</taxon>
        <taxon>Pleosporomycetidae</taxon>
        <taxon>Pleosporales</taxon>
        <taxon>Pleosporineae</taxon>
        <taxon>Leptosphaeriaceae</taxon>
        <taxon>Plenodomus</taxon>
        <taxon>Plenodomus lingam/Leptosphaeria maculans species complex</taxon>
    </lineage>
</organism>
<dbReference type="Proteomes" id="UP000002668">
    <property type="component" value="Genome"/>
</dbReference>
<dbReference type="HOGENOM" id="CLU_3335721_0_0_1"/>